<accession>A0A2U8DEQ4</accession>
<dbReference type="EMBL" id="CP029161">
    <property type="protein sequence ID" value="AWH90243.1"/>
    <property type="molecule type" value="Genomic_DNA"/>
</dbReference>
<protein>
    <submittedName>
        <fullName evidence="1">Uncharacterized protein</fullName>
    </submittedName>
</protein>
<sequence length="100" mass="11804">MSSNITLVDKLNPTRFYETLNKKNINSKVLKDTKNKTQNDQNPIFYLKEKDLYLLNASDVNKKNDYEDVEIKLINKINEDLNNLNIIEDIMKKKLFLNPL</sequence>
<evidence type="ECO:0000313" key="2">
    <source>
        <dbReference type="Proteomes" id="UP000244884"/>
    </source>
</evidence>
<name>A0A2U8DEQ4_9GAMM</name>
<organism evidence="1 2">
    <name type="scientific">Buchnera aphidicola</name>
    <name type="common">Melanaphis sacchari</name>
    <dbReference type="NCBI Taxonomy" id="2173854"/>
    <lineage>
        <taxon>Bacteria</taxon>
        <taxon>Pseudomonadati</taxon>
        <taxon>Pseudomonadota</taxon>
        <taxon>Gammaproteobacteria</taxon>
        <taxon>Enterobacterales</taxon>
        <taxon>Erwiniaceae</taxon>
        <taxon>Buchnera</taxon>
    </lineage>
</organism>
<dbReference type="Proteomes" id="UP000244884">
    <property type="component" value="Chromosome"/>
</dbReference>
<evidence type="ECO:0000313" key="1">
    <source>
        <dbReference type="EMBL" id="AWH90243.1"/>
    </source>
</evidence>
<proteinExistence type="predicted"/>
<gene>
    <name evidence="1" type="ORF">DD681_00125</name>
</gene>
<dbReference type="RefSeq" id="WP_158341014.1">
    <property type="nucleotide sequence ID" value="NZ_CP029161.1"/>
</dbReference>
<reference evidence="1 2" key="1">
    <citation type="submission" date="2018-04" db="EMBL/GenBank/DDBJ databases">
        <title>Genome sequence of Buchnera aphidicola from Melaphis sacchari.</title>
        <authorList>
            <person name="Geib S.M."/>
            <person name="Palmer N.A."/>
            <person name="Sattler S.E."/>
            <person name="Sarath G."/>
        </authorList>
    </citation>
    <scope>NUCLEOTIDE SEQUENCE [LARGE SCALE GENOMIC DNA]</scope>
    <source>
        <strain evidence="1 2">LSU</strain>
    </source>
</reference>
<dbReference type="AlphaFoldDB" id="A0A2U8DEQ4"/>